<name>A0A365P5W1_9FLAO</name>
<evidence type="ECO:0000256" key="2">
    <source>
        <dbReference type="ARBA" id="ARBA00023157"/>
    </source>
</evidence>
<keyword evidence="6" id="KW-1185">Reference proteome</keyword>
<feature type="chain" id="PRO_5016800688" description="LamG-like jellyroll fold domain-containing protein" evidence="3">
    <location>
        <begin position="23"/>
        <end position="794"/>
    </location>
</feature>
<dbReference type="InterPro" id="IPR026444">
    <property type="entry name" value="Secre_tail"/>
</dbReference>
<dbReference type="Pfam" id="PF18962">
    <property type="entry name" value="Por_Secre_tail"/>
    <property type="match status" value="1"/>
</dbReference>
<evidence type="ECO:0000259" key="4">
    <source>
        <dbReference type="SMART" id="SM00560"/>
    </source>
</evidence>
<accession>A0A365P5W1</accession>
<dbReference type="InterPro" id="IPR044023">
    <property type="entry name" value="Ig_7"/>
</dbReference>
<evidence type="ECO:0000313" key="5">
    <source>
        <dbReference type="EMBL" id="RBA29963.1"/>
    </source>
</evidence>
<dbReference type="NCBIfam" id="TIGR04183">
    <property type="entry name" value="Por_Secre_tail"/>
    <property type="match status" value="1"/>
</dbReference>
<sequence>MKQKYFYSILLLLLSFFGFSQTLDQNGNGSFAADLLVFGNNDGQSFQAGITGNLATITFNVNNTPSPTLPGNFTVTIYNGDGFGGSVLGSTNLNVTGSTGGSVTVNFPSSIPLISGNTYTFGFQSSDGARMNLFTNNNGYLNGSAYSNGSSLPTRDLYFSTFMFPQATHLNFDGSNDFVNLGTSLSMALNGTTALTLEAWINPSALNGWNNIITDYDGAYHKFLFRVRNNNNIQFWVNNTALNSSFSVPLNTWTHVAAVYDGANMYVYANGNLIASQASSVSIPSGSQQINIGSRIGSNTENFTGDIDEVRVWNVARTPEQINGSMDCELQGSETGLLAYYKFNQGIDAVNNSAETTLTATTGPIGTLTGFALNGSTSNWLDGSPVTTGSVVPGNPSVTTPVTYNQGDTASSLTATTGTNGTGLLWYTAATGGTGSTTDPTPSTATAGSTSYWVASTNANGCESERVEIVVNVNAYATHLNFDGTNDFVLSANAITNNTQNQTYQAWFRIPSIPVNSDVILQRGNDGSGGWSVQMGVNATGRLSAGISASPDTYLTGTTVLTPNTWYHATFVFENNNSLRLYLDGNLEASVAIGNRTLRNSDNRLRVGSGNIASEFFNGDIDEVRVWNVALSVTDILATKDCELDNTQTNVVVYYKFNQGFDLVNNTAITTVTDDSGNGNNGTLTNFGLTGATSNWASGSAVTTGNTCPLVLSSDNFAQNSLMVYPNPTKGFINIQTLETVSVEVHDMIGKLILSKQIENEFQNLDLTNFPTGIYLLKATNTNGFTQTHKIIKE</sequence>
<keyword evidence="1 3" id="KW-0732">Signal</keyword>
<feature type="signal peptide" evidence="3">
    <location>
        <begin position="1"/>
        <end position="22"/>
    </location>
</feature>
<dbReference type="SMART" id="SM00560">
    <property type="entry name" value="LamGL"/>
    <property type="match status" value="2"/>
</dbReference>
<dbReference type="PANTHER" id="PTHR42535:SF2">
    <property type="entry name" value="CHROMOSOME UNDETERMINED SCAFFOLD_146, WHOLE GENOME SHOTGUN SEQUENCE"/>
    <property type="match status" value="1"/>
</dbReference>
<evidence type="ECO:0000313" key="6">
    <source>
        <dbReference type="Proteomes" id="UP000253319"/>
    </source>
</evidence>
<dbReference type="Proteomes" id="UP000253319">
    <property type="component" value="Unassembled WGS sequence"/>
</dbReference>
<gene>
    <name evidence="5" type="ORF">DPN68_01695</name>
</gene>
<dbReference type="PANTHER" id="PTHR42535">
    <property type="entry name" value="OOKINETE PROTEIN, PUTATIVE-RELATED"/>
    <property type="match status" value="1"/>
</dbReference>
<feature type="domain" description="LamG-like jellyroll fold" evidence="4">
    <location>
        <begin position="500"/>
        <end position="634"/>
    </location>
</feature>
<keyword evidence="2" id="KW-1015">Disulfide bond</keyword>
<dbReference type="SUPFAM" id="SSF49899">
    <property type="entry name" value="Concanavalin A-like lectins/glucanases"/>
    <property type="match status" value="2"/>
</dbReference>
<proteinExistence type="predicted"/>
<dbReference type="GO" id="GO:0005975">
    <property type="term" value="P:carbohydrate metabolic process"/>
    <property type="evidence" value="ECO:0007669"/>
    <property type="project" value="UniProtKB-ARBA"/>
</dbReference>
<reference evidence="5 6" key="1">
    <citation type="submission" date="2018-06" db="EMBL/GenBank/DDBJ databases">
        <title>Flavobacterium tibetense sp. nov., isolated from a wetland YonghuCo on Tibetan Plateau.</title>
        <authorList>
            <person name="Xing P."/>
            <person name="Phurbu D."/>
            <person name="Lu H."/>
        </authorList>
    </citation>
    <scope>NUCLEOTIDE SEQUENCE [LARGE SCALE GENOMIC DNA]</scope>
    <source>
        <strain evidence="5 6">YH5</strain>
    </source>
</reference>
<dbReference type="EMBL" id="QLST01000001">
    <property type="protein sequence ID" value="RBA29963.1"/>
    <property type="molecule type" value="Genomic_DNA"/>
</dbReference>
<dbReference type="InterPro" id="IPR006558">
    <property type="entry name" value="LamG-like"/>
</dbReference>
<dbReference type="RefSeq" id="WP_113987845.1">
    <property type="nucleotide sequence ID" value="NZ_QLST01000001.1"/>
</dbReference>
<dbReference type="Gene3D" id="2.60.120.200">
    <property type="match status" value="2"/>
</dbReference>
<protein>
    <recommendedName>
        <fullName evidence="4">LamG-like jellyroll fold domain-containing protein</fullName>
    </recommendedName>
</protein>
<comment type="caution">
    <text evidence="5">The sequence shown here is derived from an EMBL/GenBank/DDBJ whole genome shotgun (WGS) entry which is preliminary data.</text>
</comment>
<dbReference type="OrthoDB" id="9801383at2"/>
<evidence type="ECO:0000256" key="3">
    <source>
        <dbReference type="SAM" id="SignalP"/>
    </source>
</evidence>
<dbReference type="Pfam" id="PF19081">
    <property type="entry name" value="Ig_7"/>
    <property type="match status" value="1"/>
</dbReference>
<organism evidence="5 6">
    <name type="scientific">Flavobacterium tibetense</name>
    <dbReference type="NCBI Taxonomy" id="2233533"/>
    <lineage>
        <taxon>Bacteria</taxon>
        <taxon>Pseudomonadati</taxon>
        <taxon>Bacteroidota</taxon>
        <taxon>Flavobacteriia</taxon>
        <taxon>Flavobacteriales</taxon>
        <taxon>Flavobacteriaceae</taxon>
        <taxon>Flavobacterium</taxon>
    </lineage>
</organism>
<dbReference type="GO" id="GO:0004553">
    <property type="term" value="F:hydrolase activity, hydrolyzing O-glycosyl compounds"/>
    <property type="evidence" value="ECO:0007669"/>
    <property type="project" value="UniProtKB-ARBA"/>
</dbReference>
<evidence type="ECO:0000256" key="1">
    <source>
        <dbReference type="ARBA" id="ARBA00022729"/>
    </source>
</evidence>
<dbReference type="InterPro" id="IPR013320">
    <property type="entry name" value="ConA-like_dom_sf"/>
</dbReference>
<dbReference type="Pfam" id="PF13385">
    <property type="entry name" value="Laminin_G_3"/>
    <property type="match status" value="2"/>
</dbReference>
<feature type="domain" description="LamG-like jellyroll fold" evidence="4">
    <location>
        <begin position="193"/>
        <end position="320"/>
    </location>
</feature>
<dbReference type="AlphaFoldDB" id="A0A365P5W1"/>